<keyword evidence="1" id="KW-0732">Signal</keyword>
<evidence type="ECO:0000313" key="2">
    <source>
        <dbReference type="EMBL" id="UNK46824.1"/>
    </source>
</evidence>
<evidence type="ECO:0000256" key="1">
    <source>
        <dbReference type="SAM" id="SignalP"/>
    </source>
</evidence>
<sequence>MRHHSPLSLFAKLTAALLTSFALLLTGLPASAGPQVSDNHRSSSGRTDRIIDLPDATSAEGIAAGRGSTFYAGDLYAGDIFRGDLRRGTAEKFIDAPKGRFALGMAADTHRNLLFVAGGPTGKAYVYDTRTGKPVADFQLNDPAHSFINDVTLGRGGAWFTNSFDDELYFLPVGDHGQLGKPKALQLRGPAAELSGDFNLNGIVAADHGRKLIVAHTANGALYTVDPRTGASRKVSGVKVTNVDGLELKGRWLWAVQNTDNQISKIKLDHKLASGTVRSVINSDAFQTPTTAALIGNKLAVVNAKFDTGIPPTADSYEVVVVNPRR</sequence>
<evidence type="ECO:0000313" key="3">
    <source>
        <dbReference type="Proteomes" id="UP000829069"/>
    </source>
</evidence>
<dbReference type="InterPro" id="IPR015943">
    <property type="entry name" value="WD40/YVTN_repeat-like_dom_sf"/>
</dbReference>
<dbReference type="RefSeq" id="WP_241914721.1">
    <property type="nucleotide sequence ID" value="NZ_CP093326.1"/>
</dbReference>
<dbReference type="SUPFAM" id="SSF63825">
    <property type="entry name" value="YWTD domain"/>
    <property type="match status" value="1"/>
</dbReference>
<dbReference type="Gene3D" id="2.130.10.10">
    <property type="entry name" value="YVTN repeat-like/Quinoprotein amine dehydrogenase"/>
    <property type="match status" value="1"/>
</dbReference>
<evidence type="ECO:0008006" key="4">
    <source>
        <dbReference type="Google" id="ProtNLM"/>
    </source>
</evidence>
<dbReference type="EMBL" id="CP093326">
    <property type="protein sequence ID" value="UNK46824.1"/>
    <property type="molecule type" value="Genomic_DNA"/>
</dbReference>
<organism evidence="2 3">
    <name type="scientific">Arthrobacter sulfonylureivorans</name>
    <dbReference type="NCBI Taxonomy" id="2486855"/>
    <lineage>
        <taxon>Bacteria</taxon>
        <taxon>Bacillati</taxon>
        <taxon>Actinomycetota</taxon>
        <taxon>Actinomycetes</taxon>
        <taxon>Micrococcales</taxon>
        <taxon>Micrococcaceae</taxon>
        <taxon>Arthrobacter</taxon>
    </lineage>
</organism>
<feature type="chain" id="PRO_5046367840" description="Superoxide dismutase" evidence="1">
    <location>
        <begin position="33"/>
        <end position="326"/>
    </location>
</feature>
<name>A0ABY3W8Z3_9MICC</name>
<accession>A0ABY3W8Z3</accession>
<proteinExistence type="predicted"/>
<protein>
    <recommendedName>
        <fullName evidence="4">Superoxide dismutase</fullName>
    </recommendedName>
</protein>
<keyword evidence="3" id="KW-1185">Reference proteome</keyword>
<gene>
    <name evidence="2" type="ORF">MNQ99_05585</name>
</gene>
<reference evidence="2 3" key="1">
    <citation type="submission" date="2022-03" db="EMBL/GenBank/DDBJ databases">
        <title>Isotopic signatures of nitrous oxide derived from detoxification processes.</title>
        <authorList>
            <person name="Behrendt U."/>
            <person name="Buchen C."/>
            <person name="Well R."/>
            <person name="Ulrich A."/>
            <person name="Rohe L."/>
            <person name="Kolb S."/>
            <person name="Schloter M."/>
            <person name="Horn M.A."/>
            <person name="Augustin J."/>
        </authorList>
    </citation>
    <scope>NUCLEOTIDE SEQUENCE [LARGE SCALE GENOMIC DNA]</scope>
    <source>
        <strain evidence="2 3">S4-C24</strain>
    </source>
</reference>
<feature type="signal peptide" evidence="1">
    <location>
        <begin position="1"/>
        <end position="32"/>
    </location>
</feature>
<dbReference type="Proteomes" id="UP000829069">
    <property type="component" value="Chromosome"/>
</dbReference>